<dbReference type="SUPFAM" id="SSF140453">
    <property type="entry name" value="EsxAB dimer-like"/>
    <property type="match status" value="1"/>
</dbReference>
<organism evidence="2 3">
    <name type="scientific">Serinibacter salmoneus</name>
    <dbReference type="NCBI Taxonomy" id="556530"/>
    <lineage>
        <taxon>Bacteria</taxon>
        <taxon>Bacillati</taxon>
        <taxon>Actinomycetota</taxon>
        <taxon>Actinomycetes</taxon>
        <taxon>Micrococcales</taxon>
        <taxon>Beutenbergiaceae</taxon>
        <taxon>Serinibacter</taxon>
    </lineage>
</organism>
<gene>
    <name evidence="2" type="ORF">ATL40_2908</name>
</gene>
<evidence type="ECO:0000313" key="3">
    <source>
        <dbReference type="Proteomes" id="UP000224915"/>
    </source>
</evidence>
<evidence type="ECO:0000313" key="2">
    <source>
        <dbReference type="EMBL" id="PFG21281.1"/>
    </source>
</evidence>
<sequence length="96" mass="10243">MSENITVEFGRVAQAAGDIQAGVAALRARLEDMKGQLAAHEANWTGVASQAYRDVQLRWDNALVEMEQVLQAIGAATRASGENFQAREAANAAAWG</sequence>
<dbReference type="NCBIfam" id="TIGR03930">
    <property type="entry name" value="WXG100_ESAT6"/>
    <property type="match status" value="1"/>
</dbReference>
<name>A0A2A9D4G6_9MICO</name>
<reference evidence="2 3" key="1">
    <citation type="submission" date="2017-10" db="EMBL/GenBank/DDBJ databases">
        <title>Sequencing the genomes of 1000 actinobacteria strains.</title>
        <authorList>
            <person name="Klenk H.-P."/>
        </authorList>
    </citation>
    <scope>NUCLEOTIDE SEQUENCE [LARGE SCALE GENOMIC DNA]</scope>
    <source>
        <strain evidence="2 3">DSM 21801</strain>
    </source>
</reference>
<dbReference type="Gene3D" id="1.10.287.1060">
    <property type="entry name" value="ESAT-6-like"/>
    <property type="match status" value="1"/>
</dbReference>
<keyword evidence="3" id="KW-1185">Reference proteome</keyword>
<proteinExistence type="inferred from homology"/>
<evidence type="ECO:0000256" key="1">
    <source>
        <dbReference type="RuleBase" id="RU362001"/>
    </source>
</evidence>
<dbReference type="Pfam" id="PF06013">
    <property type="entry name" value="WXG100"/>
    <property type="match status" value="1"/>
</dbReference>
<accession>A0A2A9D4G6</accession>
<dbReference type="OrthoDB" id="3387628at2"/>
<dbReference type="Proteomes" id="UP000224915">
    <property type="component" value="Unassembled WGS sequence"/>
</dbReference>
<dbReference type="InterPro" id="IPR036689">
    <property type="entry name" value="ESAT-6-like_sf"/>
</dbReference>
<protein>
    <recommendedName>
        <fullName evidence="1">ESAT-6-like protein</fullName>
    </recommendedName>
</protein>
<dbReference type="InterPro" id="IPR010310">
    <property type="entry name" value="T7SS_ESAT-6-like"/>
</dbReference>
<dbReference type="EMBL" id="PDJD01000001">
    <property type="protein sequence ID" value="PFG21281.1"/>
    <property type="molecule type" value="Genomic_DNA"/>
</dbReference>
<dbReference type="AlphaFoldDB" id="A0A2A9D4G6"/>
<comment type="caution">
    <text evidence="2">The sequence shown here is derived from an EMBL/GenBank/DDBJ whole genome shotgun (WGS) entry which is preliminary data.</text>
</comment>
<dbReference type="RefSeq" id="WP_098470135.1">
    <property type="nucleotide sequence ID" value="NZ_PDJD01000001.1"/>
</dbReference>
<comment type="similarity">
    <text evidence="1">Belongs to the WXG100 family.</text>
</comment>